<dbReference type="Gene3D" id="2.20.25.80">
    <property type="entry name" value="WRKY domain"/>
    <property type="match status" value="1"/>
</dbReference>
<accession>A0A2G2W478</accession>
<evidence type="ECO:0000256" key="2">
    <source>
        <dbReference type="ARBA" id="ARBA00023015"/>
    </source>
</evidence>
<reference evidence="8 9" key="1">
    <citation type="journal article" date="2017" name="Genome Biol.">
        <title>New reference genome sequences of hot pepper reveal the massive evolution of plant disease-resistance genes by retroduplication.</title>
        <authorList>
            <person name="Kim S."/>
            <person name="Park J."/>
            <person name="Yeom S.I."/>
            <person name="Kim Y.M."/>
            <person name="Seo E."/>
            <person name="Kim K.T."/>
            <person name="Kim M.S."/>
            <person name="Lee J.M."/>
            <person name="Cheong K."/>
            <person name="Shin H.S."/>
            <person name="Kim S.B."/>
            <person name="Han K."/>
            <person name="Lee J."/>
            <person name="Park M."/>
            <person name="Lee H.A."/>
            <person name="Lee H.Y."/>
            <person name="Lee Y."/>
            <person name="Oh S."/>
            <person name="Lee J.H."/>
            <person name="Choi E."/>
            <person name="Choi E."/>
            <person name="Lee S.E."/>
            <person name="Jeon J."/>
            <person name="Kim H."/>
            <person name="Choi G."/>
            <person name="Song H."/>
            <person name="Lee J."/>
            <person name="Lee S.C."/>
            <person name="Kwon J.K."/>
            <person name="Lee H.Y."/>
            <person name="Koo N."/>
            <person name="Hong Y."/>
            <person name="Kim R.W."/>
            <person name="Kang W.H."/>
            <person name="Huh J.H."/>
            <person name="Kang B.C."/>
            <person name="Yang T.J."/>
            <person name="Lee Y.H."/>
            <person name="Bennetzen J.L."/>
            <person name="Choi D."/>
        </authorList>
    </citation>
    <scope>NUCLEOTIDE SEQUENCE [LARGE SCALE GENOMIC DNA]</scope>
    <source>
        <strain evidence="9">cv. PBC81</strain>
    </source>
</reference>
<dbReference type="InterPro" id="IPR036576">
    <property type="entry name" value="WRKY_dom_sf"/>
</dbReference>
<dbReference type="FunFam" id="2.20.25.80:FF:000004">
    <property type="entry name" value="WRKY transcription factor 65"/>
    <property type="match status" value="1"/>
</dbReference>
<comment type="subcellular location">
    <subcellularLocation>
        <location evidence="1">Nucleus</location>
    </subcellularLocation>
</comment>
<evidence type="ECO:0000256" key="3">
    <source>
        <dbReference type="ARBA" id="ARBA00023125"/>
    </source>
</evidence>
<evidence type="ECO:0000256" key="5">
    <source>
        <dbReference type="ARBA" id="ARBA00023242"/>
    </source>
</evidence>
<dbReference type="GO" id="GO:0043565">
    <property type="term" value="F:sequence-specific DNA binding"/>
    <property type="evidence" value="ECO:0007669"/>
    <property type="project" value="InterPro"/>
</dbReference>
<dbReference type="SUPFAM" id="SSF118290">
    <property type="entry name" value="WRKY DNA-binding domain"/>
    <property type="match status" value="1"/>
</dbReference>
<dbReference type="InterPro" id="IPR044810">
    <property type="entry name" value="WRKY_plant"/>
</dbReference>
<dbReference type="GO" id="GO:0003700">
    <property type="term" value="F:DNA-binding transcription factor activity"/>
    <property type="evidence" value="ECO:0007669"/>
    <property type="project" value="InterPro"/>
</dbReference>
<proteinExistence type="predicted"/>
<dbReference type="OrthoDB" id="777189at2759"/>
<dbReference type="STRING" id="33114.A0A2G2W478"/>
<evidence type="ECO:0000256" key="4">
    <source>
        <dbReference type="ARBA" id="ARBA00023163"/>
    </source>
</evidence>
<evidence type="ECO:0000259" key="7">
    <source>
        <dbReference type="PROSITE" id="PS50811"/>
    </source>
</evidence>
<protein>
    <recommendedName>
        <fullName evidence="7">WRKY domain-containing protein</fullName>
    </recommendedName>
</protein>
<dbReference type="PROSITE" id="PS50811">
    <property type="entry name" value="WRKY"/>
    <property type="match status" value="1"/>
</dbReference>
<keyword evidence="2" id="KW-0805">Transcription regulation</keyword>
<feature type="domain" description="WRKY" evidence="7">
    <location>
        <begin position="211"/>
        <end position="277"/>
    </location>
</feature>
<organism evidence="8 9">
    <name type="scientific">Capsicum baccatum</name>
    <name type="common">Peruvian pepper</name>
    <dbReference type="NCBI Taxonomy" id="33114"/>
    <lineage>
        <taxon>Eukaryota</taxon>
        <taxon>Viridiplantae</taxon>
        <taxon>Streptophyta</taxon>
        <taxon>Embryophyta</taxon>
        <taxon>Tracheophyta</taxon>
        <taxon>Spermatophyta</taxon>
        <taxon>Magnoliopsida</taxon>
        <taxon>eudicotyledons</taxon>
        <taxon>Gunneridae</taxon>
        <taxon>Pentapetalae</taxon>
        <taxon>asterids</taxon>
        <taxon>lamiids</taxon>
        <taxon>Solanales</taxon>
        <taxon>Solanaceae</taxon>
        <taxon>Solanoideae</taxon>
        <taxon>Capsiceae</taxon>
        <taxon>Capsicum</taxon>
    </lineage>
</organism>
<gene>
    <name evidence="8" type="ORF">CQW23_18843</name>
</gene>
<evidence type="ECO:0000256" key="1">
    <source>
        <dbReference type="ARBA" id="ARBA00004123"/>
    </source>
</evidence>
<dbReference type="EMBL" id="MLFT02000008">
    <property type="protein sequence ID" value="PHT39989.1"/>
    <property type="molecule type" value="Genomic_DNA"/>
</dbReference>
<evidence type="ECO:0000256" key="6">
    <source>
        <dbReference type="SAM" id="MobiDB-lite"/>
    </source>
</evidence>
<keyword evidence="3" id="KW-0238">DNA-binding</keyword>
<feature type="compositionally biased region" description="Basic and acidic residues" evidence="6">
    <location>
        <begin position="170"/>
        <end position="181"/>
    </location>
</feature>
<dbReference type="PANTHER" id="PTHR31282">
    <property type="entry name" value="WRKY TRANSCRIPTION FACTOR 21-RELATED"/>
    <property type="match status" value="1"/>
</dbReference>
<dbReference type="InterPro" id="IPR003657">
    <property type="entry name" value="WRKY_dom"/>
</dbReference>
<keyword evidence="5" id="KW-0539">Nucleus</keyword>
<dbReference type="GO" id="GO:0005634">
    <property type="term" value="C:nucleus"/>
    <property type="evidence" value="ECO:0007669"/>
    <property type="project" value="UniProtKB-SubCell"/>
</dbReference>
<dbReference type="Pfam" id="PF03106">
    <property type="entry name" value="WRKY"/>
    <property type="match status" value="1"/>
</dbReference>
<dbReference type="GO" id="GO:0005516">
    <property type="term" value="F:calmodulin binding"/>
    <property type="evidence" value="ECO:0007669"/>
    <property type="project" value="UniProtKB-ARBA"/>
</dbReference>
<comment type="caution">
    <text evidence="8">The sequence shown here is derived from an EMBL/GenBank/DDBJ whole genome shotgun (WGS) entry which is preliminary data.</text>
</comment>
<dbReference type="SMART" id="SM00774">
    <property type="entry name" value="WRKY"/>
    <property type="match status" value="1"/>
</dbReference>
<dbReference type="InterPro" id="IPR018872">
    <property type="entry name" value="Zn-cluster-dom"/>
</dbReference>
<feature type="region of interest" description="Disordered" evidence="6">
    <location>
        <begin position="156"/>
        <end position="189"/>
    </location>
</feature>
<keyword evidence="9" id="KW-1185">Reference proteome</keyword>
<evidence type="ECO:0000313" key="9">
    <source>
        <dbReference type="Proteomes" id="UP000224567"/>
    </source>
</evidence>
<keyword evidence="4" id="KW-0804">Transcription</keyword>
<name>A0A2G2W478_CAPBA</name>
<dbReference type="Pfam" id="PF10533">
    <property type="entry name" value="Plant_zn_clust"/>
    <property type="match status" value="1"/>
</dbReference>
<dbReference type="Proteomes" id="UP000224567">
    <property type="component" value="Unassembled WGS sequence"/>
</dbReference>
<dbReference type="AlphaFoldDB" id="A0A2G2W478"/>
<evidence type="ECO:0000313" key="8">
    <source>
        <dbReference type="EMBL" id="PHT39989.1"/>
    </source>
</evidence>
<sequence length="307" mass="33307">MALDLFAIEQTASAGLKSMDHLIQFVSSNPTAKPDCREITEYTVSNFRNVISMLNRPTGHARVRRGGPVQPVKVAPRVVSSPVVAPPMVASPVEKEKEKEKMFRSTPALTFDFTKRKVAVPAAPSPAAGVGVVSKDVAMANSTNSSSSFVSTITAEGSVSNGRPPIAGKRCRDHDVSDEFSGRTSSAGKCPCKKSKPKVKKVIRVPAISSKTSDIPADEFTWRKYGQKPIKGSPYPRGYYRCSSLKGCPARKHVERATDDPRMLIVTYENDHEHHHNIQTAFSGAAIGSRDGSSGQRMMVFESMGQK</sequence>
<reference evidence="9" key="2">
    <citation type="journal article" date="2017" name="J. Anim. Genet.">
        <title>Multiple reference genome sequences of hot pepper reveal the massive evolution of plant disease resistance genes by retroduplication.</title>
        <authorList>
            <person name="Kim S."/>
            <person name="Park J."/>
            <person name="Yeom S.-I."/>
            <person name="Kim Y.-M."/>
            <person name="Seo E."/>
            <person name="Kim K.-T."/>
            <person name="Kim M.-S."/>
            <person name="Lee J.M."/>
            <person name="Cheong K."/>
            <person name="Shin H.-S."/>
            <person name="Kim S.-B."/>
            <person name="Han K."/>
            <person name="Lee J."/>
            <person name="Park M."/>
            <person name="Lee H.-A."/>
            <person name="Lee H.-Y."/>
            <person name="Lee Y."/>
            <person name="Oh S."/>
            <person name="Lee J.H."/>
            <person name="Choi E."/>
            <person name="Choi E."/>
            <person name="Lee S.E."/>
            <person name="Jeon J."/>
            <person name="Kim H."/>
            <person name="Choi G."/>
            <person name="Song H."/>
            <person name="Lee J."/>
            <person name="Lee S.-C."/>
            <person name="Kwon J.-K."/>
            <person name="Lee H.-Y."/>
            <person name="Koo N."/>
            <person name="Hong Y."/>
            <person name="Kim R.W."/>
            <person name="Kang W.-H."/>
            <person name="Huh J.H."/>
            <person name="Kang B.-C."/>
            <person name="Yang T.-J."/>
            <person name="Lee Y.-H."/>
            <person name="Bennetzen J.L."/>
            <person name="Choi D."/>
        </authorList>
    </citation>
    <scope>NUCLEOTIDE SEQUENCE [LARGE SCALE GENOMIC DNA]</scope>
    <source>
        <strain evidence="9">cv. PBC81</strain>
    </source>
</reference>